<comment type="caution">
    <text evidence="3">The sequence shown here is derived from an EMBL/GenBank/DDBJ whole genome shotgun (WGS) entry which is preliminary data.</text>
</comment>
<organism evidence="3 4">
    <name type="scientific">Muricoccus pecuniae</name>
    <dbReference type="NCBI Taxonomy" id="693023"/>
    <lineage>
        <taxon>Bacteria</taxon>
        <taxon>Pseudomonadati</taxon>
        <taxon>Pseudomonadota</taxon>
        <taxon>Alphaproteobacteria</taxon>
        <taxon>Acetobacterales</taxon>
        <taxon>Roseomonadaceae</taxon>
        <taxon>Muricoccus</taxon>
    </lineage>
</organism>
<dbReference type="Gene3D" id="2.150.10.10">
    <property type="entry name" value="Serralysin-like metalloprotease, C-terminal"/>
    <property type="match status" value="2"/>
</dbReference>
<dbReference type="GO" id="GO:0005615">
    <property type="term" value="C:extracellular space"/>
    <property type="evidence" value="ECO:0007669"/>
    <property type="project" value="InterPro"/>
</dbReference>
<dbReference type="PANTHER" id="PTHR38340">
    <property type="entry name" value="S-LAYER PROTEIN"/>
    <property type="match status" value="1"/>
</dbReference>
<dbReference type="InterPro" id="IPR011049">
    <property type="entry name" value="Serralysin-like_metalloprot_C"/>
</dbReference>
<dbReference type="GO" id="GO:0005509">
    <property type="term" value="F:calcium ion binding"/>
    <property type="evidence" value="ECO:0007669"/>
    <property type="project" value="InterPro"/>
</dbReference>
<dbReference type="InterPro" id="IPR050557">
    <property type="entry name" value="RTX_toxin/Mannuronan_C5-epim"/>
</dbReference>
<evidence type="ECO:0000313" key="4">
    <source>
        <dbReference type="Proteomes" id="UP000580654"/>
    </source>
</evidence>
<dbReference type="InterPro" id="IPR018511">
    <property type="entry name" value="Hemolysin-typ_Ca-bd_CS"/>
</dbReference>
<dbReference type="PRINTS" id="PR00313">
    <property type="entry name" value="CABNDNGRPT"/>
</dbReference>
<keyword evidence="4" id="KW-1185">Reference proteome</keyword>
<dbReference type="EMBL" id="JACIJD010000015">
    <property type="protein sequence ID" value="MBB5695161.1"/>
    <property type="molecule type" value="Genomic_DNA"/>
</dbReference>
<proteinExistence type="predicted"/>
<sequence>MRTIRGGSGSDHILQWSSREPLTIYGNGAQDWSLPPGNNLIMAGHGADTIYAGYGADMVMGGNGDDRIFGYGADGPSPGAEAAYAARDLGDTLEGGGGNDYIRGGGGNDLLLGGTGHDTLRGDSGDDVLFGGAGNDVLRGGSGIDTLSGGAGRDVFRFEYDSYYGGDLSGGRDVILDFHSGIDQIDFRPYGIKAAAVTTTDTPDGLVLSFEAIGEMTGVELRGVHALGSTDILFA</sequence>
<comment type="subcellular location">
    <subcellularLocation>
        <location evidence="1">Secreted</location>
    </subcellularLocation>
</comment>
<keyword evidence="2" id="KW-0964">Secreted</keyword>
<reference evidence="3 4" key="1">
    <citation type="submission" date="2020-08" db="EMBL/GenBank/DDBJ databases">
        <title>Genomic Encyclopedia of Type Strains, Phase IV (KMG-IV): sequencing the most valuable type-strain genomes for metagenomic binning, comparative biology and taxonomic classification.</title>
        <authorList>
            <person name="Goeker M."/>
        </authorList>
    </citation>
    <scope>NUCLEOTIDE SEQUENCE [LARGE SCALE GENOMIC DNA]</scope>
    <source>
        <strain evidence="3 4">DSM 25622</strain>
    </source>
</reference>
<dbReference type="RefSeq" id="WP_184520375.1">
    <property type="nucleotide sequence ID" value="NZ_JACIJD010000015.1"/>
</dbReference>
<dbReference type="SUPFAM" id="SSF51120">
    <property type="entry name" value="beta-Roll"/>
    <property type="match status" value="1"/>
</dbReference>
<evidence type="ECO:0000256" key="1">
    <source>
        <dbReference type="ARBA" id="ARBA00004613"/>
    </source>
</evidence>
<dbReference type="PANTHER" id="PTHR38340:SF1">
    <property type="entry name" value="S-LAYER PROTEIN"/>
    <property type="match status" value="1"/>
</dbReference>
<name>A0A840YFZ6_9PROT</name>
<evidence type="ECO:0000256" key="2">
    <source>
        <dbReference type="ARBA" id="ARBA00022525"/>
    </source>
</evidence>
<dbReference type="InterPro" id="IPR001343">
    <property type="entry name" value="Hemolysn_Ca-bd"/>
</dbReference>
<protein>
    <submittedName>
        <fullName evidence="3">Ca2+-binding RTX toxin-like protein</fullName>
    </submittedName>
</protein>
<dbReference type="Proteomes" id="UP000580654">
    <property type="component" value="Unassembled WGS sequence"/>
</dbReference>
<dbReference type="PROSITE" id="PS00330">
    <property type="entry name" value="HEMOLYSIN_CALCIUM"/>
    <property type="match status" value="3"/>
</dbReference>
<accession>A0A840YFZ6</accession>
<gene>
    <name evidence="3" type="ORF">FHS87_003216</name>
</gene>
<dbReference type="Pfam" id="PF00353">
    <property type="entry name" value="HemolysinCabind"/>
    <property type="match status" value="2"/>
</dbReference>
<evidence type="ECO:0000313" key="3">
    <source>
        <dbReference type="EMBL" id="MBB5695161.1"/>
    </source>
</evidence>
<dbReference type="AlphaFoldDB" id="A0A840YFZ6"/>